<keyword evidence="7" id="KW-1185">Reference proteome</keyword>
<dbReference type="PANTHER" id="PTHR43087:SF1">
    <property type="entry name" value="LAO_AO TRANSPORT SYSTEM ATPASE"/>
    <property type="match status" value="1"/>
</dbReference>
<dbReference type="Pfam" id="PF03308">
    <property type="entry name" value="MeaB"/>
    <property type="match status" value="1"/>
</dbReference>
<dbReference type="Gene3D" id="1.20.5.170">
    <property type="match status" value="1"/>
</dbReference>
<evidence type="ECO:0000256" key="2">
    <source>
        <dbReference type="ARBA" id="ARBA00022741"/>
    </source>
</evidence>
<evidence type="ECO:0000256" key="5">
    <source>
        <dbReference type="ARBA" id="ARBA00023186"/>
    </source>
</evidence>
<evidence type="ECO:0000256" key="4">
    <source>
        <dbReference type="ARBA" id="ARBA00023134"/>
    </source>
</evidence>
<keyword evidence="2" id="KW-0547">Nucleotide-binding</keyword>
<dbReference type="EMBL" id="PZZP01000002">
    <property type="protein sequence ID" value="PTM56800.1"/>
    <property type="molecule type" value="Genomic_DNA"/>
</dbReference>
<evidence type="ECO:0000313" key="7">
    <source>
        <dbReference type="Proteomes" id="UP000241639"/>
    </source>
</evidence>
<dbReference type="GO" id="GO:0005525">
    <property type="term" value="F:GTP binding"/>
    <property type="evidence" value="ECO:0007669"/>
    <property type="project" value="UniProtKB-KW"/>
</dbReference>
<dbReference type="CDD" id="cd03114">
    <property type="entry name" value="MMAA-like"/>
    <property type="match status" value="1"/>
</dbReference>
<dbReference type="SUPFAM" id="SSF52540">
    <property type="entry name" value="P-loop containing nucleoside triphosphate hydrolases"/>
    <property type="match status" value="1"/>
</dbReference>
<dbReference type="AlphaFoldDB" id="A0A2T4Z4J3"/>
<dbReference type="GO" id="GO:0003924">
    <property type="term" value="F:GTPase activity"/>
    <property type="evidence" value="ECO:0007669"/>
    <property type="project" value="InterPro"/>
</dbReference>
<organism evidence="6 7">
    <name type="scientific">Desmospora activa DSM 45169</name>
    <dbReference type="NCBI Taxonomy" id="1121389"/>
    <lineage>
        <taxon>Bacteria</taxon>
        <taxon>Bacillati</taxon>
        <taxon>Bacillota</taxon>
        <taxon>Bacilli</taxon>
        <taxon>Bacillales</taxon>
        <taxon>Thermoactinomycetaceae</taxon>
        <taxon>Desmospora</taxon>
    </lineage>
</organism>
<keyword evidence="6" id="KW-0808">Transferase</keyword>
<keyword evidence="6" id="KW-0418">Kinase</keyword>
<keyword evidence="3" id="KW-0378">Hydrolase</keyword>
<comment type="similarity">
    <text evidence="1">Belongs to the SIMIBI class G3E GTPase family. ArgK/MeaB subfamily.</text>
</comment>
<keyword evidence="4" id="KW-0342">GTP-binding</keyword>
<name>A0A2T4Z4J3_9BACL</name>
<evidence type="ECO:0000256" key="1">
    <source>
        <dbReference type="ARBA" id="ARBA00009625"/>
    </source>
</evidence>
<keyword evidence="5" id="KW-0143">Chaperone</keyword>
<dbReference type="RefSeq" id="WP_107728101.1">
    <property type="nucleotide sequence ID" value="NZ_PZZP01000002.1"/>
</dbReference>
<evidence type="ECO:0000256" key="3">
    <source>
        <dbReference type="ARBA" id="ARBA00022801"/>
    </source>
</evidence>
<protein>
    <submittedName>
        <fullName evidence="6">LAO/AO transport system kinase</fullName>
    </submittedName>
</protein>
<sequence length="321" mass="35478">MEISAWAERIRQGQKRAIARGISFIENRDPRREALLQSLYPYTGSAALIGVTGAPGAGKSSLVDRLIDAIRREGKTVGVVAVDPSSPFTGGALLGDRVRMTRHALDDGVFIRSMGSRGHLGGLAVATREAAVVLDAAGIDVIFVETVGVGQSEIDIMHLVDTVALVLPPGSGDAVQVFKAGIMEAADLFIVNKAEQPGTERLVKDIEELLDLSGSHRPWRPPIVKTSVKDEMGTDEMWRQLKRHRRYLMESGEGERRQRAHLRREVEAMVEEELRRRLQGRLEDSAIKTDLDRLQQREWTPQQVARKWMAHLAAGKGGDRE</sequence>
<reference evidence="6 7" key="1">
    <citation type="submission" date="2018-04" db="EMBL/GenBank/DDBJ databases">
        <title>Genomic Encyclopedia of Archaeal and Bacterial Type Strains, Phase II (KMG-II): from individual species to whole genera.</title>
        <authorList>
            <person name="Goeker M."/>
        </authorList>
    </citation>
    <scope>NUCLEOTIDE SEQUENCE [LARGE SCALE GENOMIC DNA]</scope>
    <source>
        <strain evidence="6 7">DSM 45169</strain>
    </source>
</reference>
<dbReference type="Gene3D" id="3.40.50.300">
    <property type="entry name" value="P-loop containing nucleotide triphosphate hydrolases"/>
    <property type="match status" value="1"/>
</dbReference>
<dbReference type="InterPro" id="IPR027417">
    <property type="entry name" value="P-loop_NTPase"/>
</dbReference>
<dbReference type="NCBIfam" id="TIGR00750">
    <property type="entry name" value="lao"/>
    <property type="match status" value="1"/>
</dbReference>
<proteinExistence type="inferred from homology"/>
<accession>A0A2T4Z4J3</accession>
<dbReference type="PANTHER" id="PTHR43087">
    <property type="entry name" value="LYSINE/ARGININE/ORNITHINE TRANSPORT SYSTEM KINASE"/>
    <property type="match status" value="1"/>
</dbReference>
<gene>
    <name evidence="6" type="ORF">C8J48_3125</name>
</gene>
<dbReference type="GO" id="GO:0016301">
    <property type="term" value="F:kinase activity"/>
    <property type="evidence" value="ECO:0007669"/>
    <property type="project" value="UniProtKB-KW"/>
</dbReference>
<dbReference type="Proteomes" id="UP000241639">
    <property type="component" value="Unassembled WGS sequence"/>
</dbReference>
<dbReference type="InterPro" id="IPR052040">
    <property type="entry name" value="GTPase/Isobutyryl-CoA_mutase"/>
</dbReference>
<evidence type="ECO:0000313" key="6">
    <source>
        <dbReference type="EMBL" id="PTM56800.1"/>
    </source>
</evidence>
<dbReference type="OrthoDB" id="9778292at2"/>
<dbReference type="InterPro" id="IPR005129">
    <property type="entry name" value="GTPase_ArgK"/>
</dbReference>
<comment type="caution">
    <text evidence="6">The sequence shown here is derived from an EMBL/GenBank/DDBJ whole genome shotgun (WGS) entry which is preliminary data.</text>
</comment>